<name>A0A816XWI5_9BILA</name>
<dbReference type="AlphaFoldDB" id="A0A816XWI5"/>
<evidence type="ECO:0000313" key="6">
    <source>
        <dbReference type="Proteomes" id="UP000663824"/>
    </source>
</evidence>
<gene>
    <name evidence="3" type="ORF">CJN711_LOCUS16819</name>
    <name evidence="4" type="ORF">KQP761_LOCUS38416</name>
    <name evidence="5" type="ORF">MBJ925_LOCUS31073</name>
</gene>
<dbReference type="EMBL" id="CAJNOW010021843">
    <property type="protein sequence ID" value="CAF1685633.1"/>
    <property type="molecule type" value="Genomic_DNA"/>
</dbReference>
<organism evidence="5 6">
    <name type="scientific">Rotaria magnacalcarata</name>
    <dbReference type="NCBI Taxonomy" id="392030"/>
    <lineage>
        <taxon>Eukaryota</taxon>
        <taxon>Metazoa</taxon>
        <taxon>Spiralia</taxon>
        <taxon>Gnathifera</taxon>
        <taxon>Rotifera</taxon>
        <taxon>Eurotatoria</taxon>
        <taxon>Bdelloidea</taxon>
        <taxon>Philodinida</taxon>
        <taxon>Philodinidae</taxon>
        <taxon>Rotaria</taxon>
    </lineage>
</organism>
<evidence type="ECO:0000256" key="1">
    <source>
        <dbReference type="SAM" id="MobiDB-lite"/>
    </source>
</evidence>
<dbReference type="EMBL" id="CAJNOV010007798">
    <property type="protein sequence ID" value="CAF1298805.1"/>
    <property type="molecule type" value="Genomic_DNA"/>
</dbReference>
<dbReference type="InterPro" id="IPR007330">
    <property type="entry name" value="MIT_dom"/>
</dbReference>
<feature type="compositionally biased region" description="Low complexity" evidence="1">
    <location>
        <begin position="138"/>
        <end position="149"/>
    </location>
</feature>
<dbReference type="Proteomes" id="UP000663855">
    <property type="component" value="Unassembled WGS sequence"/>
</dbReference>
<dbReference type="EMBL" id="CAJNRE010016961">
    <property type="protein sequence ID" value="CAF2150074.1"/>
    <property type="molecule type" value="Genomic_DNA"/>
</dbReference>
<dbReference type="InterPro" id="IPR036181">
    <property type="entry name" value="MIT_dom_sf"/>
</dbReference>
<evidence type="ECO:0000313" key="3">
    <source>
        <dbReference type="EMBL" id="CAF1298805.1"/>
    </source>
</evidence>
<evidence type="ECO:0000259" key="2">
    <source>
        <dbReference type="Pfam" id="PF04212"/>
    </source>
</evidence>
<protein>
    <recommendedName>
        <fullName evidence="2">MIT domain-containing protein</fullName>
    </recommendedName>
</protein>
<accession>A0A816XWI5</accession>
<evidence type="ECO:0000313" key="4">
    <source>
        <dbReference type="EMBL" id="CAF1685633.1"/>
    </source>
</evidence>
<dbReference type="Gene3D" id="1.20.58.80">
    <property type="entry name" value="Phosphotransferase system, lactose/cellobiose-type IIA subunit"/>
    <property type="match status" value="1"/>
</dbReference>
<feature type="domain" description="MIT" evidence="2">
    <location>
        <begin position="67"/>
        <end position="131"/>
    </location>
</feature>
<evidence type="ECO:0000313" key="5">
    <source>
        <dbReference type="EMBL" id="CAF2150074.1"/>
    </source>
</evidence>
<dbReference type="Proteomes" id="UP000663834">
    <property type="component" value="Unassembled WGS sequence"/>
</dbReference>
<feature type="region of interest" description="Disordered" evidence="1">
    <location>
        <begin position="138"/>
        <end position="161"/>
    </location>
</feature>
<proteinExistence type="predicted"/>
<sequence length="161" mass="18319">MRKLFLMNNNEQDNSKDLKANILNGINSITSSIVNSEDKLVLNNDSKENESQNQIEEQNDDEFIRITAAHEILIEAQTCDEQENYSLALHLYRICADFLLEELMFANGTEQSRIYLREKCAAIMDRIDILKTKLDPISSSATNQSSTDSPPIDQFESINLS</sequence>
<comment type="caution">
    <text evidence="5">The sequence shown here is derived from an EMBL/GenBank/DDBJ whole genome shotgun (WGS) entry which is preliminary data.</text>
</comment>
<dbReference type="Proteomes" id="UP000663824">
    <property type="component" value="Unassembled WGS sequence"/>
</dbReference>
<dbReference type="OrthoDB" id="10054332at2759"/>
<reference evidence="5" key="1">
    <citation type="submission" date="2021-02" db="EMBL/GenBank/DDBJ databases">
        <authorList>
            <person name="Nowell W R."/>
        </authorList>
    </citation>
    <scope>NUCLEOTIDE SEQUENCE</scope>
</reference>
<dbReference type="Pfam" id="PF04212">
    <property type="entry name" value="MIT"/>
    <property type="match status" value="1"/>
</dbReference>
<dbReference type="SUPFAM" id="SSF116846">
    <property type="entry name" value="MIT domain"/>
    <property type="match status" value="1"/>
</dbReference>